<dbReference type="EC" id="2.7.13.3" evidence="3"/>
<feature type="domain" description="Histidine kinase" evidence="15">
    <location>
        <begin position="254"/>
        <end position="470"/>
    </location>
</feature>
<dbReference type="PROSITE" id="PS50109">
    <property type="entry name" value="HIS_KIN"/>
    <property type="match status" value="1"/>
</dbReference>
<dbReference type="RefSeq" id="WP_059350412.1">
    <property type="nucleotide sequence ID" value="NZ_LDYG01000019.1"/>
</dbReference>
<gene>
    <name evidence="17" type="ORF">Q75_03635</name>
</gene>
<dbReference type="InterPro" id="IPR036890">
    <property type="entry name" value="HATPase_C_sf"/>
</dbReference>
<evidence type="ECO:0000256" key="5">
    <source>
        <dbReference type="ARBA" id="ARBA00022553"/>
    </source>
</evidence>
<dbReference type="Pfam" id="PF02518">
    <property type="entry name" value="HATPase_c"/>
    <property type="match status" value="1"/>
</dbReference>
<dbReference type="SUPFAM" id="SSF55874">
    <property type="entry name" value="ATPase domain of HSP90 chaperone/DNA topoisomerase II/histidine kinase"/>
    <property type="match status" value="1"/>
</dbReference>
<evidence type="ECO:0000256" key="1">
    <source>
        <dbReference type="ARBA" id="ARBA00000085"/>
    </source>
</evidence>
<keyword evidence="18" id="KW-1185">Reference proteome</keyword>
<dbReference type="FunFam" id="1.10.287.130:FF:000001">
    <property type="entry name" value="Two-component sensor histidine kinase"/>
    <property type="match status" value="1"/>
</dbReference>
<evidence type="ECO:0000256" key="3">
    <source>
        <dbReference type="ARBA" id="ARBA00012438"/>
    </source>
</evidence>
<evidence type="ECO:0000256" key="8">
    <source>
        <dbReference type="ARBA" id="ARBA00022741"/>
    </source>
</evidence>
<evidence type="ECO:0000313" key="17">
    <source>
        <dbReference type="EMBL" id="KUP07862.1"/>
    </source>
</evidence>
<keyword evidence="10" id="KW-0067">ATP-binding</keyword>
<keyword evidence="6" id="KW-0808">Transferase</keyword>
<dbReference type="SUPFAM" id="SSF158472">
    <property type="entry name" value="HAMP domain-like"/>
    <property type="match status" value="1"/>
</dbReference>
<dbReference type="Pfam" id="PF00512">
    <property type="entry name" value="HisKA"/>
    <property type="match status" value="1"/>
</dbReference>
<name>A0A147KAR3_9BACI</name>
<keyword evidence="11 14" id="KW-1133">Transmembrane helix</keyword>
<reference evidence="17 18" key="1">
    <citation type="journal article" date="2016" name="Front. Microbiol.">
        <title>Microevolution Analysis of Bacillus coahuilensis Unveils Differences in Phosphorus Acquisition Strategies and Their Regulation.</title>
        <authorList>
            <person name="Gomez-Lunar Z."/>
            <person name="Hernandez-Gonzalez I."/>
            <person name="Rodriguez-Torres M.D."/>
            <person name="Souza V."/>
            <person name="Olmedo-Alvarez G."/>
        </authorList>
    </citation>
    <scope>NUCLEOTIDE SEQUENCE [LARGE SCALE GENOMIC DNA]</scope>
    <source>
        <strain evidence="18">p1.1.43</strain>
    </source>
</reference>
<keyword evidence="12" id="KW-0902">Two-component regulatory system</keyword>
<evidence type="ECO:0000256" key="13">
    <source>
        <dbReference type="ARBA" id="ARBA00023136"/>
    </source>
</evidence>
<feature type="domain" description="HAMP" evidence="16">
    <location>
        <begin position="187"/>
        <end position="239"/>
    </location>
</feature>
<keyword evidence="8" id="KW-0547">Nucleotide-binding</keyword>
<dbReference type="GO" id="GO:0005886">
    <property type="term" value="C:plasma membrane"/>
    <property type="evidence" value="ECO:0007669"/>
    <property type="project" value="UniProtKB-SubCell"/>
</dbReference>
<evidence type="ECO:0000256" key="4">
    <source>
        <dbReference type="ARBA" id="ARBA00022475"/>
    </source>
</evidence>
<organism evidence="17 18">
    <name type="scientific">Bacillus coahuilensis p1.1.43</name>
    <dbReference type="NCBI Taxonomy" id="1150625"/>
    <lineage>
        <taxon>Bacteria</taxon>
        <taxon>Bacillati</taxon>
        <taxon>Bacillota</taxon>
        <taxon>Bacilli</taxon>
        <taxon>Bacillales</taxon>
        <taxon>Bacillaceae</taxon>
        <taxon>Bacillus</taxon>
    </lineage>
</organism>
<dbReference type="Gene3D" id="6.10.340.10">
    <property type="match status" value="1"/>
</dbReference>
<accession>A0A147KAR3</accession>
<dbReference type="SMART" id="SM00304">
    <property type="entry name" value="HAMP"/>
    <property type="match status" value="1"/>
</dbReference>
<dbReference type="PROSITE" id="PS50885">
    <property type="entry name" value="HAMP"/>
    <property type="match status" value="1"/>
</dbReference>
<evidence type="ECO:0000259" key="15">
    <source>
        <dbReference type="PROSITE" id="PS50109"/>
    </source>
</evidence>
<evidence type="ECO:0000256" key="10">
    <source>
        <dbReference type="ARBA" id="ARBA00022840"/>
    </source>
</evidence>
<dbReference type="InterPro" id="IPR050398">
    <property type="entry name" value="HssS/ArlS-like"/>
</dbReference>
<dbReference type="SUPFAM" id="SSF47384">
    <property type="entry name" value="Homodimeric domain of signal transducing histidine kinase"/>
    <property type="match status" value="1"/>
</dbReference>
<evidence type="ECO:0000256" key="7">
    <source>
        <dbReference type="ARBA" id="ARBA00022692"/>
    </source>
</evidence>
<evidence type="ECO:0000256" key="11">
    <source>
        <dbReference type="ARBA" id="ARBA00022989"/>
    </source>
</evidence>
<dbReference type="STRING" id="1150625.Q75_03635"/>
<dbReference type="SMART" id="SM00388">
    <property type="entry name" value="HisKA"/>
    <property type="match status" value="1"/>
</dbReference>
<keyword evidence="4" id="KW-1003">Cell membrane</keyword>
<dbReference type="InterPro" id="IPR003594">
    <property type="entry name" value="HATPase_dom"/>
</dbReference>
<sequence>MKLKYFHKQLFSHFSVLFIAFFSISILFSQLAEEFVYQEKVDDLTGYGEKLLQDVRDNNQRRDLLFFAYNSFLQTEDVRFYFFDTGSEFLYSTGPYEKPGRLLSDEEWEKLKQGETISIQRDLTKFDQGMTIVAIPEMYDEQFQYGILLAAPSSSSTNVINQLTVYLIFSSILACCLAFLLSWLLSKNHEKRIRMLQDATSKIALGDYTVQVPLKGEDEIGNLGKDFNYMTKVLRESQEEINRLESRRRRFMADVSHELRTPLTTMSGIVEGLQNDLIPESEKEKSLRLVNKETKRLIRLVNENLDYERIRSNQIPIHKVSIDLGDLFELVVDQLELIAEEKDITLHVDLVNEVSAFADYDRLVQILMNITKNAIQFTEQGSVTLQGVETERETIIKIKDTGIGMSAEEIHSIWERFYKADLSRTNNPYGEFGLGLSIVKQLVLLHEGTIEVESTPLKGTQFTITLPKQKNSSM</sequence>
<dbReference type="InterPro" id="IPR003660">
    <property type="entry name" value="HAMP_dom"/>
</dbReference>
<dbReference type="AlphaFoldDB" id="A0A147KAR3"/>
<dbReference type="PATRIC" id="fig|1150625.3.peg.761"/>
<dbReference type="GO" id="GO:0005524">
    <property type="term" value="F:ATP binding"/>
    <property type="evidence" value="ECO:0007669"/>
    <property type="project" value="UniProtKB-KW"/>
</dbReference>
<dbReference type="InterPro" id="IPR003661">
    <property type="entry name" value="HisK_dim/P_dom"/>
</dbReference>
<dbReference type="OrthoDB" id="3436at2"/>
<evidence type="ECO:0000256" key="14">
    <source>
        <dbReference type="SAM" id="Phobius"/>
    </source>
</evidence>
<keyword evidence="5" id="KW-0597">Phosphoprotein</keyword>
<dbReference type="InterPro" id="IPR004358">
    <property type="entry name" value="Sig_transdc_His_kin-like_C"/>
</dbReference>
<dbReference type="GO" id="GO:0000155">
    <property type="term" value="F:phosphorelay sensor kinase activity"/>
    <property type="evidence" value="ECO:0007669"/>
    <property type="project" value="InterPro"/>
</dbReference>
<comment type="caution">
    <text evidence="17">The sequence shown here is derived from an EMBL/GenBank/DDBJ whole genome shotgun (WGS) entry which is preliminary data.</text>
</comment>
<keyword evidence="13 14" id="KW-0472">Membrane</keyword>
<keyword evidence="9 17" id="KW-0418">Kinase</keyword>
<dbReference type="PANTHER" id="PTHR45528:SF1">
    <property type="entry name" value="SENSOR HISTIDINE KINASE CPXA"/>
    <property type="match status" value="1"/>
</dbReference>
<dbReference type="FunFam" id="3.30.565.10:FF:000006">
    <property type="entry name" value="Sensor histidine kinase WalK"/>
    <property type="match status" value="1"/>
</dbReference>
<dbReference type="InterPro" id="IPR005467">
    <property type="entry name" value="His_kinase_dom"/>
</dbReference>
<evidence type="ECO:0000256" key="2">
    <source>
        <dbReference type="ARBA" id="ARBA00004651"/>
    </source>
</evidence>
<dbReference type="SMART" id="SM00387">
    <property type="entry name" value="HATPase_c"/>
    <property type="match status" value="1"/>
</dbReference>
<dbReference type="CDD" id="cd00082">
    <property type="entry name" value="HisKA"/>
    <property type="match status" value="1"/>
</dbReference>
<feature type="transmembrane region" description="Helical" evidence="14">
    <location>
        <begin position="163"/>
        <end position="185"/>
    </location>
</feature>
<dbReference type="Pfam" id="PF00672">
    <property type="entry name" value="HAMP"/>
    <property type="match status" value="1"/>
</dbReference>
<dbReference type="Proteomes" id="UP000074108">
    <property type="component" value="Unassembled WGS sequence"/>
</dbReference>
<protein>
    <recommendedName>
        <fullName evidence="3">histidine kinase</fullName>
        <ecNumber evidence="3">2.7.13.3</ecNumber>
    </recommendedName>
</protein>
<dbReference type="Gene3D" id="1.10.287.130">
    <property type="match status" value="1"/>
</dbReference>
<dbReference type="PRINTS" id="PR00344">
    <property type="entry name" value="BCTRLSENSOR"/>
</dbReference>
<comment type="subcellular location">
    <subcellularLocation>
        <location evidence="2">Cell membrane</location>
        <topology evidence="2">Multi-pass membrane protein</topology>
    </subcellularLocation>
</comment>
<keyword evidence="7 14" id="KW-0812">Transmembrane</keyword>
<dbReference type="PANTHER" id="PTHR45528">
    <property type="entry name" value="SENSOR HISTIDINE KINASE CPXA"/>
    <property type="match status" value="1"/>
</dbReference>
<proteinExistence type="predicted"/>
<dbReference type="Gene3D" id="3.30.565.10">
    <property type="entry name" value="Histidine kinase-like ATPase, C-terminal domain"/>
    <property type="match status" value="1"/>
</dbReference>
<evidence type="ECO:0000256" key="12">
    <source>
        <dbReference type="ARBA" id="ARBA00023012"/>
    </source>
</evidence>
<dbReference type="EMBL" id="LDYG01000019">
    <property type="protein sequence ID" value="KUP07862.1"/>
    <property type="molecule type" value="Genomic_DNA"/>
</dbReference>
<dbReference type="InterPro" id="IPR036097">
    <property type="entry name" value="HisK_dim/P_sf"/>
</dbReference>
<evidence type="ECO:0000313" key="18">
    <source>
        <dbReference type="Proteomes" id="UP000074108"/>
    </source>
</evidence>
<evidence type="ECO:0000259" key="16">
    <source>
        <dbReference type="PROSITE" id="PS50885"/>
    </source>
</evidence>
<comment type="catalytic activity">
    <reaction evidence="1">
        <text>ATP + protein L-histidine = ADP + protein N-phospho-L-histidine.</text>
        <dbReference type="EC" id="2.7.13.3"/>
    </reaction>
</comment>
<dbReference type="CDD" id="cd06225">
    <property type="entry name" value="HAMP"/>
    <property type="match status" value="1"/>
</dbReference>
<evidence type="ECO:0000256" key="6">
    <source>
        <dbReference type="ARBA" id="ARBA00022679"/>
    </source>
</evidence>
<evidence type="ECO:0000256" key="9">
    <source>
        <dbReference type="ARBA" id="ARBA00022777"/>
    </source>
</evidence>